<dbReference type="Proteomes" id="UP001652394">
    <property type="component" value="Unassembled WGS sequence"/>
</dbReference>
<accession>A0ABT2TCI2</accession>
<dbReference type="InterPro" id="IPR027417">
    <property type="entry name" value="P-loop_NTPase"/>
</dbReference>
<dbReference type="PANTHER" id="PTHR43776:SF8">
    <property type="entry name" value="ABC TRANSPORTER, ATP-BINDING PROTEIN"/>
    <property type="match status" value="1"/>
</dbReference>
<evidence type="ECO:0000313" key="6">
    <source>
        <dbReference type="Proteomes" id="UP001652394"/>
    </source>
</evidence>
<dbReference type="InterPro" id="IPR003593">
    <property type="entry name" value="AAA+_ATPase"/>
</dbReference>
<dbReference type="Gene3D" id="3.40.50.300">
    <property type="entry name" value="P-loop containing nucleotide triphosphate hydrolases"/>
    <property type="match status" value="1"/>
</dbReference>
<dbReference type="GO" id="GO:0005524">
    <property type="term" value="F:ATP binding"/>
    <property type="evidence" value="ECO:0007669"/>
    <property type="project" value="UniProtKB-KW"/>
</dbReference>
<reference evidence="5 6" key="1">
    <citation type="journal article" date="2021" name="ISME Commun">
        <title>Automated analysis of genomic sequences facilitates high-throughput and comprehensive description of bacteria.</title>
        <authorList>
            <person name="Hitch T.C.A."/>
        </authorList>
    </citation>
    <scope>NUCLEOTIDE SEQUENCE [LARGE SCALE GENOMIC DNA]</scope>
    <source>
        <strain evidence="5 6">H2_18</strain>
    </source>
</reference>
<sequence length="218" mass="25248">MKDKVLELKHVNAWYREGRRKKQILEDVSFTLYEGEMVGLVGESGSGKSTLCKCVLGLLKEYEGEIIQYTKHPQMVFQDPYKSLNPRKKIGWLLEEPLKAEKKYTKEQRRKKAEEMLRRVHLPEDLYDRYPKELSGGQRQRVSIALALITGTKFILADEPLSALDVTVQAQIIQLLKELQAKERLSYLFVSHDLDVVSMLCSRVLFLKDGNVTEYENI</sequence>
<dbReference type="SMART" id="SM00382">
    <property type="entry name" value="AAA"/>
    <property type="match status" value="1"/>
</dbReference>
<dbReference type="PANTHER" id="PTHR43776">
    <property type="entry name" value="TRANSPORT ATP-BINDING PROTEIN"/>
    <property type="match status" value="1"/>
</dbReference>
<comment type="caution">
    <text evidence="5">The sequence shown here is derived from an EMBL/GenBank/DDBJ whole genome shotgun (WGS) entry which is preliminary data.</text>
</comment>
<keyword evidence="3 5" id="KW-0067">ATP-binding</keyword>
<evidence type="ECO:0000313" key="5">
    <source>
        <dbReference type="EMBL" id="MCU6747973.1"/>
    </source>
</evidence>
<dbReference type="SUPFAM" id="SSF52540">
    <property type="entry name" value="P-loop containing nucleoside triphosphate hydrolases"/>
    <property type="match status" value="1"/>
</dbReference>
<name>A0ABT2TCI2_9FIRM</name>
<dbReference type="InterPro" id="IPR017871">
    <property type="entry name" value="ABC_transporter-like_CS"/>
</dbReference>
<keyword evidence="2" id="KW-0547">Nucleotide-binding</keyword>
<protein>
    <submittedName>
        <fullName evidence="5">Dipeptide/oligopeptide/nickel ABC transporter ATP-binding protein</fullName>
    </submittedName>
</protein>
<feature type="domain" description="ABC transporter" evidence="4">
    <location>
        <begin position="8"/>
        <end position="218"/>
    </location>
</feature>
<dbReference type="PROSITE" id="PS00211">
    <property type="entry name" value="ABC_TRANSPORTER_1"/>
    <property type="match status" value="1"/>
</dbReference>
<organism evidence="5 6">
    <name type="scientific">Faecalicatena acetigenes</name>
    <dbReference type="NCBI Taxonomy" id="2981790"/>
    <lineage>
        <taxon>Bacteria</taxon>
        <taxon>Bacillati</taxon>
        <taxon>Bacillota</taxon>
        <taxon>Clostridia</taxon>
        <taxon>Lachnospirales</taxon>
        <taxon>Lachnospiraceae</taxon>
        <taxon>Faecalicatena</taxon>
    </lineage>
</organism>
<dbReference type="PROSITE" id="PS50893">
    <property type="entry name" value="ABC_TRANSPORTER_2"/>
    <property type="match status" value="1"/>
</dbReference>
<proteinExistence type="predicted"/>
<keyword evidence="1" id="KW-0813">Transport</keyword>
<dbReference type="Pfam" id="PF00005">
    <property type="entry name" value="ABC_tran"/>
    <property type="match status" value="1"/>
</dbReference>
<dbReference type="RefSeq" id="WP_059068164.1">
    <property type="nucleotide sequence ID" value="NZ_JAOQJX010000014.1"/>
</dbReference>
<evidence type="ECO:0000256" key="2">
    <source>
        <dbReference type="ARBA" id="ARBA00022741"/>
    </source>
</evidence>
<dbReference type="InterPro" id="IPR050319">
    <property type="entry name" value="ABC_transp_ATP-bind"/>
</dbReference>
<evidence type="ECO:0000259" key="4">
    <source>
        <dbReference type="PROSITE" id="PS50893"/>
    </source>
</evidence>
<evidence type="ECO:0000256" key="3">
    <source>
        <dbReference type="ARBA" id="ARBA00022840"/>
    </source>
</evidence>
<dbReference type="CDD" id="cd03257">
    <property type="entry name" value="ABC_NikE_OppD_transporters"/>
    <property type="match status" value="1"/>
</dbReference>
<gene>
    <name evidence="5" type="ORF">OCV51_09970</name>
</gene>
<keyword evidence="6" id="KW-1185">Reference proteome</keyword>
<dbReference type="EMBL" id="JAOQJX010000014">
    <property type="protein sequence ID" value="MCU6747973.1"/>
    <property type="molecule type" value="Genomic_DNA"/>
</dbReference>
<evidence type="ECO:0000256" key="1">
    <source>
        <dbReference type="ARBA" id="ARBA00022448"/>
    </source>
</evidence>
<dbReference type="InterPro" id="IPR003439">
    <property type="entry name" value="ABC_transporter-like_ATP-bd"/>
</dbReference>